<proteinExistence type="predicted"/>
<feature type="region of interest" description="Disordered" evidence="1">
    <location>
        <begin position="130"/>
        <end position="188"/>
    </location>
</feature>
<gene>
    <name evidence="2" type="ORF">PCOR1329_LOCUS71521</name>
</gene>
<feature type="region of interest" description="Disordered" evidence="1">
    <location>
        <begin position="68"/>
        <end position="96"/>
    </location>
</feature>
<protein>
    <submittedName>
        <fullName evidence="2">Uncharacterized protein</fullName>
    </submittedName>
</protein>
<feature type="non-terminal residue" evidence="2">
    <location>
        <position position="514"/>
    </location>
</feature>
<reference evidence="2" key="1">
    <citation type="submission" date="2023-10" db="EMBL/GenBank/DDBJ databases">
        <authorList>
            <person name="Chen Y."/>
            <person name="Shah S."/>
            <person name="Dougan E. K."/>
            <person name="Thang M."/>
            <person name="Chan C."/>
        </authorList>
    </citation>
    <scope>NUCLEOTIDE SEQUENCE [LARGE SCALE GENOMIC DNA]</scope>
</reference>
<sequence>MAGIDRCRTCHTAPSATPSRHRSFAQSFLNKARTIPNLEAQPPRSSVDTGSRRASTVLLEGMRKTSSSGFLTRRRSSRSLHCGDEDDDDATSWPLLPQPTMLGMPLRADRSAGSVVSKLFGLMSRLQFEKPSTASGEGRSVRSPMRHVRSEPCDDSFTPKPSDAPAPRSGRVARVESEQSRPGRPSLEMEQLETGVDLEDALAPFSDQAAASMEQLAADLGQQVCVCIVGGLGQLQDSKSTALVRALAKELSEGLGSQVCFMTCGLQHKVPYLFAEGCADGVKLWNLVPAQHKRYDVPVATNVNAGDDEAQCLEVFSELGDVYLTVEGGQSVADLARKVHKRGALVIPLIRSGRASAGELGFPGAALERPSVATEAQWELLASSDVDVMLSAAAVGSIIARLLEIRQLRRLEEEWLRNEAERVRQEAEYSSSLPSSCKPSALAVAALVQETGAAKTGRRASAGAPALGSAGGARRHTLAHAGSSKAVGSPGAWLGEGGAPAAPAPIPEAAPEAA</sequence>
<name>A0ABN9WXK6_9DINO</name>
<evidence type="ECO:0000313" key="3">
    <source>
        <dbReference type="Proteomes" id="UP001189429"/>
    </source>
</evidence>
<comment type="caution">
    <text evidence="2">The sequence shown here is derived from an EMBL/GenBank/DDBJ whole genome shotgun (WGS) entry which is preliminary data.</text>
</comment>
<dbReference type="Proteomes" id="UP001189429">
    <property type="component" value="Unassembled WGS sequence"/>
</dbReference>
<evidence type="ECO:0000256" key="1">
    <source>
        <dbReference type="SAM" id="MobiDB-lite"/>
    </source>
</evidence>
<feature type="compositionally biased region" description="Low complexity" evidence="1">
    <location>
        <begin position="459"/>
        <end position="468"/>
    </location>
</feature>
<accession>A0ABN9WXK6</accession>
<feature type="compositionally biased region" description="Polar residues" evidence="1">
    <location>
        <begin position="43"/>
        <end position="52"/>
    </location>
</feature>
<evidence type="ECO:0000313" key="2">
    <source>
        <dbReference type="EMBL" id="CAK0891647.1"/>
    </source>
</evidence>
<dbReference type="EMBL" id="CAUYUJ010019503">
    <property type="protein sequence ID" value="CAK0891647.1"/>
    <property type="molecule type" value="Genomic_DNA"/>
</dbReference>
<organism evidence="2 3">
    <name type="scientific">Prorocentrum cordatum</name>
    <dbReference type="NCBI Taxonomy" id="2364126"/>
    <lineage>
        <taxon>Eukaryota</taxon>
        <taxon>Sar</taxon>
        <taxon>Alveolata</taxon>
        <taxon>Dinophyceae</taxon>
        <taxon>Prorocentrales</taxon>
        <taxon>Prorocentraceae</taxon>
        <taxon>Prorocentrum</taxon>
    </lineage>
</organism>
<feature type="region of interest" description="Disordered" evidence="1">
    <location>
        <begin position="33"/>
        <end position="52"/>
    </location>
</feature>
<keyword evidence="3" id="KW-1185">Reference proteome</keyword>
<feature type="region of interest" description="Disordered" evidence="1">
    <location>
        <begin position="454"/>
        <end position="514"/>
    </location>
</feature>